<evidence type="ECO:0000256" key="1">
    <source>
        <dbReference type="SAM" id="Phobius"/>
    </source>
</evidence>
<comment type="caution">
    <text evidence="3">The sequence shown here is derived from an EMBL/GenBank/DDBJ whole genome shotgun (WGS) entry which is preliminary data.</text>
</comment>
<gene>
    <name evidence="3" type="ORF">I8752_31715</name>
</gene>
<evidence type="ECO:0000259" key="2">
    <source>
        <dbReference type="Pfam" id="PF13808"/>
    </source>
</evidence>
<accession>A0A8J7I794</accession>
<dbReference type="Pfam" id="PF13808">
    <property type="entry name" value="DDE_Tnp_1_assoc"/>
    <property type="match status" value="1"/>
</dbReference>
<keyword evidence="4" id="KW-1185">Reference proteome</keyword>
<keyword evidence="1" id="KW-0812">Transmembrane</keyword>
<dbReference type="InterPro" id="IPR051698">
    <property type="entry name" value="Transposase_11-like"/>
</dbReference>
<evidence type="ECO:0000313" key="4">
    <source>
        <dbReference type="Proteomes" id="UP000662314"/>
    </source>
</evidence>
<dbReference type="PANTHER" id="PTHR30298:SF0">
    <property type="entry name" value="PROTEIN YBFL-RELATED"/>
    <property type="match status" value="1"/>
</dbReference>
<dbReference type="Proteomes" id="UP000662314">
    <property type="component" value="Unassembled WGS sequence"/>
</dbReference>
<protein>
    <submittedName>
        <fullName evidence="3">ISAs1 family transposase</fullName>
    </submittedName>
</protein>
<sequence>MVMRRVPWTNQRSMFHNSRLRPKKPASWSSGRLVEEEAGLFHSRSTGKIASVEGRKIMGTSLIEQLKQVEDFRTLDGRRHPLWLVLVFVIMGTMNGYVGYRAWGDFVKRHRWALIKTFEIQKHGVPSYSTIRRVIMGVDFEELVKIFNHWAQNSVDIAESEWLSVDGKSIKGTVQNYNSSSQNFVSIVSVFASKRGLVIGMKQLKNKEESEIPVVQNLITALDIKGAVFSFDSLHCQKKLAS</sequence>
<keyword evidence="1" id="KW-0472">Membrane</keyword>
<feature type="transmembrane region" description="Helical" evidence="1">
    <location>
        <begin position="82"/>
        <end position="100"/>
    </location>
</feature>
<feature type="domain" description="H repeat-associated protein N-terminal" evidence="2">
    <location>
        <begin position="64"/>
        <end position="151"/>
    </location>
</feature>
<evidence type="ECO:0000313" key="3">
    <source>
        <dbReference type="EMBL" id="MBH8577455.1"/>
    </source>
</evidence>
<dbReference type="PANTHER" id="PTHR30298">
    <property type="entry name" value="H REPEAT-ASSOCIATED PREDICTED TRANSPOSASE"/>
    <property type="match status" value="1"/>
</dbReference>
<proteinExistence type="predicted"/>
<dbReference type="InterPro" id="IPR032806">
    <property type="entry name" value="YbfD_N"/>
</dbReference>
<dbReference type="NCBIfam" id="NF033564">
    <property type="entry name" value="transpos_ISAs1"/>
    <property type="match status" value="1"/>
</dbReference>
<dbReference type="AlphaFoldDB" id="A0A8J7I794"/>
<dbReference type="InterPro" id="IPR047647">
    <property type="entry name" value="ISAs1_transpos"/>
</dbReference>
<keyword evidence="1" id="KW-1133">Transmembrane helix</keyword>
<name>A0A8J7I794_9NOST</name>
<dbReference type="EMBL" id="JAECZA010000289">
    <property type="protein sequence ID" value="MBH8577455.1"/>
    <property type="molecule type" value="Genomic_DNA"/>
</dbReference>
<reference evidence="3 4" key="1">
    <citation type="journal article" date="2021" name="Int. J. Syst. Evol. Microbiol.">
        <title>Amazonocrinis nigriterrae gen. nov., sp. nov., Atlanticothrix silvestris gen. nov., sp. nov. and Dendronalium phyllosphericum gen. nov., sp. nov., nostocacean cyanobacteria from Brazilian environments.</title>
        <authorList>
            <person name="Alvarenga D.O."/>
            <person name="Andreote A.P.D."/>
            <person name="Branco L.H.Z."/>
            <person name="Delbaje E."/>
            <person name="Cruz R.B."/>
            <person name="Varani A.M."/>
            <person name="Fiore M.F."/>
        </authorList>
    </citation>
    <scope>NUCLEOTIDE SEQUENCE [LARGE SCALE GENOMIC DNA]</scope>
    <source>
        <strain evidence="3 4">CENA369</strain>
    </source>
</reference>
<organism evidence="3 4">
    <name type="scientific">Dendronalium phyllosphericum CENA369</name>
    <dbReference type="NCBI Taxonomy" id="1725256"/>
    <lineage>
        <taxon>Bacteria</taxon>
        <taxon>Bacillati</taxon>
        <taxon>Cyanobacteriota</taxon>
        <taxon>Cyanophyceae</taxon>
        <taxon>Nostocales</taxon>
        <taxon>Nostocaceae</taxon>
        <taxon>Dendronalium</taxon>
        <taxon>Dendronalium phyllosphericum</taxon>
    </lineage>
</organism>